<keyword evidence="2" id="KW-1185">Reference proteome</keyword>
<organism evidence="1 2">
    <name type="scientific">Salix dunnii</name>
    <dbReference type="NCBI Taxonomy" id="1413687"/>
    <lineage>
        <taxon>Eukaryota</taxon>
        <taxon>Viridiplantae</taxon>
        <taxon>Streptophyta</taxon>
        <taxon>Embryophyta</taxon>
        <taxon>Tracheophyta</taxon>
        <taxon>Spermatophyta</taxon>
        <taxon>Magnoliopsida</taxon>
        <taxon>eudicotyledons</taxon>
        <taxon>Gunneridae</taxon>
        <taxon>Pentapetalae</taxon>
        <taxon>rosids</taxon>
        <taxon>fabids</taxon>
        <taxon>Malpighiales</taxon>
        <taxon>Salicaceae</taxon>
        <taxon>Saliceae</taxon>
        <taxon>Salix</taxon>
    </lineage>
</organism>
<comment type="caution">
    <text evidence="1">The sequence shown here is derived from an EMBL/GenBank/DDBJ whole genome shotgun (WGS) entry which is preliminary data.</text>
</comment>
<dbReference type="AlphaFoldDB" id="A0A835JWD0"/>
<evidence type="ECO:0000313" key="1">
    <source>
        <dbReference type="EMBL" id="KAF9675931.1"/>
    </source>
</evidence>
<reference evidence="1 2" key="1">
    <citation type="submission" date="2020-10" db="EMBL/GenBank/DDBJ databases">
        <title>Plant Genome Project.</title>
        <authorList>
            <person name="Zhang R.-G."/>
        </authorList>
    </citation>
    <scope>NUCLEOTIDE SEQUENCE [LARGE SCALE GENOMIC DNA]</scope>
    <source>
        <strain evidence="1">FAFU-HL-1</strain>
        <tissue evidence="1">Leaf</tissue>
    </source>
</reference>
<dbReference type="EMBL" id="JADGMS010000009">
    <property type="protein sequence ID" value="KAF9675931.1"/>
    <property type="molecule type" value="Genomic_DNA"/>
</dbReference>
<sequence>MCSVESARKAETEKVEDSGFVVVVEVEEGGLVEFPNHHFYFTGMIPVKSPWISSPPWDGIV</sequence>
<gene>
    <name evidence="1" type="ORF">SADUNF_Sadunf09G0085300</name>
</gene>
<protein>
    <submittedName>
        <fullName evidence="1">Uncharacterized protein</fullName>
    </submittedName>
</protein>
<name>A0A835JWD0_9ROSI</name>
<proteinExistence type="predicted"/>
<dbReference type="Proteomes" id="UP000657918">
    <property type="component" value="Unassembled WGS sequence"/>
</dbReference>
<accession>A0A835JWD0</accession>
<evidence type="ECO:0000313" key="2">
    <source>
        <dbReference type="Proteomes" id="UP000657918"/>
    </source>
</evidence>